<keyword evidence="1" id="KW-0479">Metal-binding</keyword>
<dbReference type="GO" id="GO:0008270">
    <property type="term" value="F:zinc ion binding"/>
    <property type="evidence" value="ECO:0007669"/>
    <property type="project" value="UniProtKB-KW"/>
</dbReference>
<dbReference type="Pfam" id="PF00096">
    <property type="entry name" value="zf-C2H2"/>
    <property type="match status" value="1"/>
</dbReference>
<evidence type="ECO:0000313" key="4">
    <source>
        <dbReference type="Proteomes" id="UP001162131"/>
    </source>
</evidence>
<dbReference type="SMART" id="SM00355">
    <property type="entry name" value="ZnF_C2H2"/>
    <property type="match status" value="3"/>
</dbReference>
<evidence type="ECO:0000313" key="3">
    <source>
        <dbReference type="EMBL" id="CAG9315432.1"/>
    </source>
</evidence>
<protein>
    <recommendedName>
        <fullName evidence="2">C2H2-type domain-containing protein</fullName>
    </recommendedName>
</protein>
<keyword evidence="4" id="KW-1185">Reference proteome</keyword>
<evidence type="ECO:0000259" key="2">
    <source>
        <dbReference type="PROSITE" id="PS50157"/>
    </source>
</evidence>
<dbReference type="PROSITE" id="PS00028">
    <property type="entry name" value="ZINC_FINGER_C2H2_1"/>
    <property type="match status" value="2"/>
</dbReference>
<dbReference type="Gene3D" id="3.30.160.60">
    <property type="entry name" value="Classic Zinc Finger"/>
    <property type="match status" value="1"/>
</dbReference>
<reference evidence="3" key="1">
    <citation type="submission" date="2021-09" db="EMBL/GenBank/DDBJ databases">
        <authorList>
            <consortium name="AG Swart"/>
            <person name="Singh M."/>
            <person name="Singh A."/>
            <person name="Seah K."/>
            <person name="Emmerich C."/>
        </authorList>
    </citation>
    <scope>NUCLEOTIDE SEQUENCE</scope>
    <source>
        <strain evidence="3">ATCC30299</strain>
    </source>
</reference>
<dbReference type="SUPFAM" id="SSF57667">
    <property type="entry name" value="beta-beta-alpha zinc fingers"/>
    <property type="match status" value="1"/>
</dbReference>
<sequence>MDSKFTSSPTHQNDSQKSFQELNENIAAMLQYICLNWMYLSNLMDSSQGQEIPSLPEENFENPDDLAYTCCSMSFQGKRGLHQHIGKAHTHFEKTSLCTQCGRAFKHQNALNFHIKQVHDKSTRVRCTKCGMMVYNKYMMKNHIKKYHPPEANIG</sequence>
<gene>
    <name evidence="3" type="ORF">BSTOLATCC_MIC13202</name>
</gene>
<comment type="caution">
    <text evidence="3">The sequence shown here is derived from an EMBL/GenBank/DDBJ whole genome shotgun (WGS) entry which is preliminary data.</text>
</comment>
<feature type="domain" description="C2H2-type" evidence="2">
    <location>
        <begin position="96"/>
        <end position="124"/>
    </location>
</feature>
<dbReference type="InterPro" id="IPR013087">
    <property type="entry name" value="Znf_C2H2_type"/>
</dbReference>
<dbReference type="AlphaFoldDB" id="A0AAU9IQK3"/>
<accession>A0AAU9IQK3</accession>
<dbReference type="PROSITE" id="PS50157">
    <property type="entry name" value="ZINC_FINGER_C2H2_2"/>
    <property type="match status" value="1"/>
</dbReference>
<dbReference type="EMBL" id="CAJZBQ010000013">
    <property type="protein sequence ID" value="CAG9315432.1"/>
    <property type="molecule type" value="Genomic_DNA"/>
</dbReference>
<dbReference type="Proteomes" id="UP001162131">
    <property type="component" value="Unassembled WGS sequence"/>
</dbReference>
<organism evidence="3 4">
    <name type="scientific">Blepharisma stoltei</name>
    <dbReference type="NCBI Taxonomy" id="1481888"/>
    <lineage>
        <taxon>Eukaryota</taxon>
        <taxon>Sar</taxon>
        <taxon>Alveolata</taxon>
        <taxon>Ciliophora</taxon>
        <taxon>Postciliodesmatophora</taxon>
        <taxon>Heterotrichea</taxon>
        <taxon>Heterotrichida</taxon>
        <taxon>Blepharismidae</taxon>
        <taxon>Blepharisma</taxon>
    </lineage>
</organism>
<name>A0AAU9IQK3_9CILI</name>
<evidence type="ECO:0000256" key="1">
    <source>
        <dbReference type="PROSITE-ProRule" id="PRU00042"/>
    </source>
</evidence>
<proteinExistence type="predicted"/>
<dbReference type="InterPro" id="IPR036236">
    <property type="entry name" value="Znf_C2H2_sf"/>
</dbReference>
<keyword evidence="1" id="KW-0863">Zinc-finger</keyword>
<keyword evidence="1" id="KW-0862">Zinc</keyword>